<evidence type="ECO:0000256" key="3">
    <source>
        <dbReference type="ARBA" id="ARBA00022801"/>
    </source>
</evidence>
<dbReference type="InterPro" id="IPR035437">
    <property type="entry name" value="SNase_OB-fold_sf"/>
</dbReference>
<feature type="domain" description="TNase-like" evidence="5">
    <location>
        <begin position="33"/>
        <end position="161"/>
    </location>
</feature>
<dbReference type="Gene3D" id="2.40.50.90">
    <property type="match status" value="1"/>
</dbReference>
<evidence type="ECO:0000256" key="4">
    <source>
        <dbReference type="SAM" id="SignalP"/>
    </source>
</evidence>
<organism evidence="6 7">
    <name type="scientific">Magnetovibrio blakemorei</name>
    <dbReference type="NCBI Taxonomy" id="28181"/>
    <lineage>
        <taxon>Bacteria</taxon>
        <taxon>Pseudomonadati</taxon>
        <taxon>Pseudomonadota</taxon>
        <taxon>Alphaproteobacteria</taxon>
        <taxon>Rhodospirillales</taxon>
        <taxon>Magnetovibrionaceae</taxon>
        <taxon>Magnetovibrio</taxon>
    </lineage>
</organism>
<reference evidence="7" key="1">
    <citation type="submission" date="2016-07" db="EMBL/GenBank/DDBJ databases">
        <authorList>
            <person name="Florea S."/>
            <person name="Webb J.S."/>
            <person name="Jaromczyk J."/>
            <person name="Schardl C.L."/>
        </authorList>
    </citation>
    <scope>NUCLEOTIDE SEQUENCE [LARGE SCALE GENOMIC DNA]</scope>
    <source>
        <strain evidence="7">MV-1</strain>
    </source>
</reference>
<evidence type="ECO:0000313" key="7">
    <source>
        <dbReference type="Proteomes" id="UP000095347"/>
    </source>
</evidence>
<dbReference type="EMBL" id="MCGG01000002">
    <property type="protein sequence ID" value="OEJ69720.1"/>
    <property type="molecule type" value="Genomic_DNA"/>
</dbReference>
<dbReference type="STRING" id="28181.BEN30_02375"/>
<accession>A0A1E5QCB2</accession>
<name>A0A1E5QCB2_9PROT</name>
<gene>
    <name evidence="6" type="ORF">BEN30_02375</name>
</gene>
<proteinExistence type="predicted"/>
<keyword evidence="3" id="KW-0378">Hydrolase</keyword>
<dbReference type="SMART" id="SM00318">
    <property type="entry name" value="SNc"/>
    <property type="match status" value="1"/>
</dbReference>
<keyword evidence="4" id="KW-0732">Signal</keyword>
<protein>
    <recommendedName>
        <fullName evidence="5">TNase-like domain-containing protein</fullName>
    </recommendedName>
</protein>
<dbReference type="InterPro" id="IPR016071">
    <property type="entry name" value="Staphylococal_nuclease_OB-fold"/>
</dbReference>
<keyword evidence="7" id="KW-1185">Reference proteome</keyword>
<dbReference type="SUPFAM" id="SSF50199">
    <property type="entry name" value="Staphylococcal nuclease"/>
    <property type="match status" value="1"/>
</dbReference>
<dbReference type="AlphaFoldDB" id="A0A1E5QCB2"/>
<dbReference type="PANTHER" id="PTHR12302:SF3">
    <property type="entry name" value="SERINE_THREONINE-PROTEIN KINASE 31"/>
    <property type="match status" value="1"/>
</dbReference>
<evidence type="ECO:0000313" key="6">
    <source>
        <dbReference type="EMBL" id="OEJ69720.1"/>
    </source>
</evidence>
<keyword evidence="2" id="KW-0255">Endonuclease</keyword>
<dbReference type="RefSeq" id="WP_069956436.1">
    <property type="nucleotide sequence ID" value="NZ_MCGG01000002.1"/>
</dbReference>
<feature type="signal peptide" evidence="4">
    <location>
        <begin position="1"/>
        <end position="21"/>
    </location>
</feature>
<evidence type="ECO:0000256" key="2">
    <source>
        <dbReference type="ARBA" id="ARBA00022759"/>
    </source>
</evidence>
<dbReference type="PROSITE" id="PS50830">
    <property type="entry name" value="TNASE_3"/>
    <property type="match status" value="1"/>
</dbReference>
<feature type="chain" id="PRO_5009184228" description="TNase-like domain-containing protein" evidence="4">
    <location>
        <begin position="22"/>
        <end position="269"/>
    </location>
</feature>
<evidence type="ECO:0000256" key="1">
    <source>
        <dbReference type="ARBA" id="ARBA00022722"/>
    </source>
</evidence>
<comment type="caution">
    <text evidence="6">The sequence shown here is derived from an EMBL/GenBank/DDBJ whole genome shotgun (WGS) entry which is preliminary data.</text>
</comment>
<evidence type="ECO:0000259" key="5">
    <source>
        <dbReference type="PROSITE" id="PS50830"/>
    </source>
</evidence>
<dbReference type="Pfam" id="PF00565">
    <property type="entry name" value="SNase"/>
    <property type="match status" value="1"/>
</dbReference>
<sequence>MVPVLRLIVLFAVLCSASAWALGPETLQDGGLARVSRVVDGDTVVLTDGRQVRLVGIQAPKLALGRANFKDWPLAIEAKRGAEDLVLDQDVHLYFAPAPQDRHGRVLAHVTRQTDSVWLQGELLKRGLARVYTFPDNRVLAAELLAFERQARSAQVGIWALVHYMVRTPYTLAADMGTFQIVEGRVLDTAQVKNTVYVNFGKNWRSDFTVKVSARDAKLFAEAGIELLALKGKRVRVRGWIKSQNGPMIELDHPERLEILEDKKDPIAR</sequence>
<keyword evidence="1" id="KW-0540">Nuclease</keyword>
<dbReference type="GO" id="GO:0016787">
    <property type="term" value="F:hydrolase activity"/>
    <property type="evidence" value="ECO:0007669"/>
    <property type="project" value="UniProtKB-KW"/>
</dbReference>
<dbReference type="PANTHER" id="PTHR12302">
    <property type="entry name" value="EBNA2 BINDING PROTEIN P100"/>
    <property type="match status" value="1"/>
</dbReference>
<dbReference type="GO" id="GO:0004519">
    <property type="term" value="F:endonuclease activity"/>
    <property type="evidence" value="ECO:0007669"/>
    <property type="project" value="UniProtKB-KW"/>
</dbReference>
<dbReference type="Proteomes" id="UP000095347">
    <property type="component" value="Unassembled WGS sequence"/>
</dbReference>